<dbReference type="GO" id="GO:0009307">
    <property type="term" value="P:DNA restriction-modification system"/>
    <property type="evidence" value="ECO:0007669"/>
    <property type="project" value="UniProtKB-KW"/>
</dbReference>
<dbReference type="GO" id="GO:0008170">
    <property type="term" value="F:N-methyltransferase activity"/>
    <property type="evidence" value="ECO:0007669"/>
    <property type="project" value="InterPro"/>
</dbReference>
<evidence type="ECO:0000256" key="7">
    <source>
        <dbReference type="ARBA" id="ARBA00047942"/>
    </source>
</evidence>
<dbReference type="GO" id="GO:0032259">
    <property type="term" value="P:methylation"/>
    <property type="evidence" value="ECO:0007669"/>
    <property type="project" value="UniProtKB-KW"/>
</dbReference>
<dbReference type="GO" id="GO:0009007">
    <property type="term" value="F:site-specific DNA-methyltransferase (adenine-specific) activity"/>
    <property type="evidence" value="ECO:0007669"/>
    <property type="project" value="UniProtKB-EC"/>
</dbReference>
<dbReference type="Pfam" id="PF07669">
    <property type="entry name" value="Eco57I"/>
    <property type="match status" value="1"/>
</dbReference>
<feature type="domain" description="DNA methylase adenine-specific" evidence="8">
    <location>
        <begin position="23"/>
        <end position="61"/>
    </location>
</feature>
<evidence type="ECO:0000256" key="6">
    <source>
        <dbReference type="ARBA" id="ARBA00022747"/>
    </source>
</evidence>
<sequence>MASLIPDAQAEVDYAALAEPYHRKALGQFFTPPRLAALMADWVAGADPALILDPAMGAGVLTRAALARCPDARMVAYECDPAILRAADAGGAEVRQEDFLRAGWEDYDGVVMNPPYIRHRELRDHGALRAEIGAMAGYAIPKSANLYVDFVVKAACQLRRGGRGAFLIPGEWMGANFARGFKQFLLGPGGLQQVVLFSQRHVFDDALTTASILLVQRP</sequence>
<dbReference type="PANTHER" id="PTHR33841:SF5">
    <property type="entry name" value="DNA METHYLASE (MODIFICATION METHYLASE) (METHYLTRANSFERASE)-RELATED"/>
    <property type="match status" value="1"/>
</dbReference>
<dbReference type="GO" id="GO:0003677">
    <property type="term" value="F:DNA binding"/>
    <property type="evidence" value="ECO:0007669"/>
    <property type="project" value="InterPro"/>
</dbReference>
<comment type="caution">
    <text evidence="10">The sequence shown here is derived from an EMBL/GenBank/DDBJ whole genome shotgun (WGS) entry which is preliminary data.</text>
</comment>
<comment type="similarity">
    <text evidence="1">Belongs to the N(4)/N(6)-methyltransferase family.</text>
</comment>
<keyword evidence="3 10" id="KW-0489">Methyltransferase</keyword>
<dbReference type="EMBL" id="JACIDX010000006">
    <property type="protein sequence ID" value="MBB3954814.1"/>
    <property type="molecule type" value="Genomic_DNA"/>
</dbReference>
<evidence type="ECO:0000256" key="4">
    <source>
        <dbReference type="ARBA" id="ARBA00022679"/>
    </source>
</evidence>
<protein>
    <recommendedName>
        <fullName evidence="2">site-specific DNA-methyltransferase (adenine-specific)</fullName>
        <ecNumber evidence="2">2.1.1.72</ecNumber>
    </recommendedName>
</protein>
<dbReference type="Gene3D" id="3.40.50.150">
    <property type="entry name" value="Vaccinia Virus protein VP39"/>
    <property type="match status" value="1"/>
</dbReference>
<dbReference type="InterPro" id="IPR011639">
    <property type="entry name" value="MethylTrfase_TaqI-like_dom"/>
</dbReference>
<evidence type="ECO:0000256" key="2">
    <source>
        <dbReference type="ARBA" id="ARBA00011900"/>
    </source>
</evidence>
<proteinExistence type="inferred from homology"/>
<dbReference type="InterPro" id="IPR029063">
    <property type="entry name" value="SAM-dependent_MTases_sf"/>
</dbReference>
<dbReference type="InterPro" id="IPR050953">
    <property type="entry name" value="N4_N6_ade-DNA_methylase"/>
</dbReference>
<keyword evidence="5" id="KW-0949">S-adenosyl-L-methionine</keyword>
<name>A0A7W6CHN8_9SPHN</name>
<dbReference type="CDD" id="cd02440">
    <property type="entry name" value="AdoMet_MTases"/>
    <property type="match status" value="1"/>
</dbReference>
<dbReference type="InterPro" id="IPR002052">
    <property type="entry name" value="DNA_methylase_N6_adenine_CS"/>
</dbReference>
<evidence type="ECO:0000256" key="5">
    <source>
        <dbReference type="ARBA" id="ARBA00022691"/>
    </source>
</evidence>
<reference evidence="10 11" key="1">
    <citation type="submission" date="2020-08" db="EMBL/GenBank/DDBJ databases">
        <title>Genomic Encyclopedia of Type Strains, Phase IV (KMG-IV): sequencing the most valuable type-strain genomes for metagenomic binning, comparative biology and taxonomic classification.</title>
        <authorList>
            <person name="Goeker M."/>
        </authorList>
    </citation>
    <scope>NUCLEOTIDE SEQUENCE [LARGE SCALE GENOMIC DNA]</scope>
    <source>
        <strain evidence="10 11">DSM 27057</strain>
    </source>
</reference>
<dbReference type="EC" id="2.1.1.72" evidence="2"/>
<evidence type="ECO:0000256" key="1">
    <source>
        <dbReference type="ARBA" id="ARBA00006594"/>
    </source>
</evidence>
<evidence type="ECO:0000259" key="9">
    <source>
        <dbReference type="Pfam" id="PF07669"/>
    </source>
</evidence>
<dbReference type="PROSITE" id="PS00092">
    <property type="entry name" value="N6_MTASE"/>
    <property type="match status" value="1"/>
</dbReference>
<evidence type="ECO:0000256" key="3">
    <source>
        <dbReference type="ARBA" id="ARBA00022603"/>
    </source>
</evidence>
<keyword evidence="11" id="KW-1185">Reference proteome</keyword>
<evidence type="ECO:0000313" key="11">
    <source>
        <dbReference type="Proteomes" id="UP000548867"/>
    </source>
</evidence>
<accession>A0A7W6CHN8</accession>
<evidence type="ECO:0000259" key="8">
    <source>
        <dbReference type="Pfam" id="PF02384"/>
    </source>
</evidence>
<dbReference type="RefSeq" id="WP_183624612.1">
    <property type="nucleotide sequence ID" value="NZ_JACIDX010000006.1"/>
</dbReference>
<dbReference type="AlphaFoldDB" id="A0A7W6CHN8"/>
<gene>
    <name evidence="10" type="ORF">GGR38_001763</name>
</gene>
<dbReference type="Pfam" id="PF02384">
    <property type="entry name" value="N6_Mtase"/>
    <property type="match status" value="1"/>
</dbReference>
<comment type="catalytic activity">
    <reaction evidence="7">
        <text>a 2'-deoxyadenosine in DNA + S-adenosyl-L-methionine = an N(6)-methyl-2'-deoxyadenosine in DNA + S-adenosyl-L-homocysteine + H(+)</text>
        <dbReference type="Rhea" id="RHEA:15197"/>
        <dbReference type="Rhea" id="RHEA-COMP:12418"/>
        <dbReference type="Rhea" id="RHEA-COMP:12419"/>
        <dbReference type="ChEBI" id="CHEBI:15378"/>
        <dbReference type="ChEBI" id="CHEBI:57856"/>
        <dbReference type="ChEBI" id="CHEBI:59789"/>
        <dbReference type="ChEBI" id="CHEBI:90615"/>
        <dbReference type="ChEBI" id="CHEBI:90616"/>
        <dbReference type="EC" id="2.1.1.72"/>
    </reaction>
</comment>
<evidence type="ECO:0000313" key="10">
    <source>
        <dbReference type="EMBL" id="MBB3954814.1"/>
    </source>
</evidence>
<dbReference type="PANTHER" id="PTHR33841">
    <property type="entry name" value="DNA METHYLTRANSFERASE YEEA-RELATED"/>
    <property type="match status" value="1"/>
</dbReference>
<keyword evidence="4" id="KW-0808">Transferase</keyword>
<dbReference type="InterPro" id="IPR003356">
    <property type="entry name" value="DNA_methylase_A-5"/>
</dbReference>
<feature type="domain" description="Type II methyltransferase M.TaqI-like" evidence="9">
    <location>
        <begin position="104"/>
        <end position="203"/>
    </location>
</feature>
<dbReference type="SUPFAM" id="SSF53335">
    <property type="entry name" value="S-adenosyl-L-methionine-dependent methyltransferases"/>
    <property type="match status" value="1"/>
</dbReference>
<dbReference type="PRINTS" id="PR00507">
    <property type="entry name" value="N12N6MTFRASE"/>
</dbReference>
<organism evidence="10 11">
    <name type="scientific">Novosphingobium sediminicola</name>
    <dbReference type="NCBI Taxonomy" id="563162"/>
    <lineage>
        <taxon>Bacteria</taxon>
        <taxon>Pseudomonadati</taxon>
        <taxon>Pseudomonadota</taxon>
        <taxon>Alphaproteobacteria</taxon>
        <taxon>Sphingomonadales</taxon>
        <taxon>Sphingomonadaceae</taxon>
        <taxon>Novosphingobium</taxon>
    </lineage>
</organism>
<keyword evidence="6" id="KW-0680">Restriction system</keyword>
<dbReference type="Proteomes" id="UP000548867">
    <property type="component" value="Unassembled WGS sequence"/>
</dbReference>